<keyword evidence="2" id="KW-1185">Reference proteome</keyword>
<evidence type="ECO:0000313" key="2">
    <source>
        <dbReference type="Proteomes" id="UP000279236"/>
    </source>
</evidence>
<dbReference type="Proteomes" id="UP000279236">
    <property type="component" value="Unassembled WGS sequence"/>
</dbReference>
<dbReference type="OrthoDB" id="2565103at2759"/>
<dbReference type="AlphaFoldDB" id="A0A427XZN2"/>
<proteinExistence type="predicted"/>
<dbReference type="GeneID" id="39590395"/>
<evidence type="ECO:0000313" key="1">
    <source>
        <dbReference type="EMBL" id="RSH84334.1"/>
    </source>
</evidence>
<organism evidence="1 2">
    <name type="scientific">Apiotrichum porosum</name>
    <dbReference type="NCBI Taxonomy" id="105984"/>
    <lineage>
        <taxon>Eukaryota</taxon>
        <taxon>Fungi</taxon>
        <taxon>Dikarya</taxon>
        <taxon>Basidiomycota</taxon>
        <taxon>Agaricomycotina</taxon>
        <taxon>Tremellomycetes</taxon>
        <taxon>Trichosporonales</taxon>
        <taxon>Trichosporonaceae</taxon>
        <taxon>Apiotrichum</taxon>
    </lineage>
</organism>
<gene>
    <name evidence="1" type="ORF">EHS24_005852</name>
</gene>
<accession>A0A427XZN2</accession>
<sequence length="213" mass="22984">MTTASFPTQHMTEPTPYDGIAFNKGDLQLVSFDDVEFIVDSLKVSAASPVLRDMAATSGRPVHVRESGSALQALLAIIIAGEEPFAHAPNVVQDLATLQLLVKYDCKPALTYATTTLKCLLMEGDVCPFQSFILGAQLGDLDLCRTAIVHGDVPPLDAGAQTFLQPYRDTLPAVYADALRDCWNSSTDPKARGNMFIELMSLSDSDDGSDFSH</sequence>
<evidence type="ECO:0008006" key="3">
    <source>
        <dbReference type="Google" id="ProtNLM"/>
    </source>
</evidence>
<dbReference type="EMBL" id="RSCE01000003">
    <property type="protein sequence ID" value="RSH84334.1"/>
    <property type="molecule type" value="Genomic_DNA"/>
</dbReference>
<reference evidence="1 2" key="1">
    <citation type="submission" date="2018-11" db="EMBL/GenBank/DDBJ databases">
        <title>Genome sequence of Apiotrichum porosum DSM 27194.</title>
        <authorList>
            <person name="Aliyu H."/>
            <person name="Gorte O."/>
            <person name="Ochsenreither K."/>
        </authorList>
    </citation>
    <scope>NUCLEOTIDE SEQUENCE [LARGE SCALE GENOMIC DNA]</scope>
    <source>
        <strain evidence="1 2">DSM 27194</strain>
    </source>
</reference>
<name>A0A427XZN2_9TREE</name>
<comment type="caution">
    <text evidence="1">The sequence shown here is derived from an EMBL/GenBank/DDBJ whole genome shotgun (WGS) entry which is preliminary data.</text>
</comment>
<protein>
    <recommendedName>
        <fullName evidence="3">BTB domain-containing protein</fullName>
    </recommendedName>
</protein>
<dbReference type="RefSeq" id="XP_028477782.1">
    <property type="nucleotide sequence ID" value="XM_028621330.1"/>
</dbReference>